<accession>A0AA38J212</accession>
<dbReference type="Pfam" id="PF04925">
    <property type="entry name" value="SHQ1"/>
    <property type="match status" value="1"/>
</dbReference>
<feature type="region of interest" description="Disordered" evidence="3">
    <location>
        <begin position="407"/>
        <end position="434"/>
    </location>
</feature>
<dbReference type="PANTHER" id="PTHR12967">
    <property type="entry name" value="PROTEIN SHQ1 HOMOLOG"/>
    <property type="match status" value="1"/>
</dbReference>
<feature type="domain" description="CS" evidence="4">
    <location>
        <begin position="1"/>
        <end position="89"/>
    </location>
</feature>
<dbReference type="GO" id="GO:0005654">
    <property type="term" value="C:nucleoplasm"/>
    <property type="evidence" value="ECO:0007669"/>
    <property type="project" value="TreeGrafter"/>
</dbReference>
<evidence type="ECO:0000256" key="2">
    <source>
        <dbReference type="ARBA" id="ARBA00013750"/>
    </source>
</evidence>
<dbReference type="Gene3D" id="2.60.40.790">
    <property type="match status" value="1"/>
</dbReference>
<sequence length="434" mass="50410">MITPRFKLAQTETTVTINIRAPYSNLRDLEATIDEDVFIFFSSPYYLRLQLPGRLVEDDSNKSSFDVDAGEFTFTIKKAIEGEYFPDLDLITKLLIPKVQVTDANDASRKITVLSNQDQTEKTEQELNEEFGFALSGKENFHHIAAEFKDVFEVDPREVKLAERHKMRLQYEQGKFNVDHYLSDYIENDEVLEIVALKSPWADLKRNDIQFTDSELDFLKDLPNKQYNLSETQINYCYYSLVDILFAFCYDRRTTEFEGSSESGWNIIKLAATFCWLDVFQTPKEALVSGFRRSVIYPLYRNFDLSQTVLADLRQLLHLGEKYIIKCLIEIYNMFLKGDCCRYILNNLFIKDYIIYIMKWDQTQWKEIVSQVENIVIKKNDLGLNLQEIEDDVCQKLGNFTSLSIGDHDSDDTDCYSDSSSEETSSDSSDSTTD</sequence>
<dbReference type="CDD" id="cd06463">
    <property type="entry name" value="p23_like"/>
    <property type="match status" value="1"/>
</dbReference>
<keyword evidence="6" id="KW-1185">Reference proteome</keyword>
<dbReference type="Proteomes" id="UP001168821">
    <property type="component" value="Unassembled WGS sequence"/>
</dbReference>
<reference evidence="5" key="1">
    <citation type="journal article" date="2023" name="G3 (Bethesda)">
        <title>Whole genome assemblies of Zophobas morio and Tenebrio molitor.</title>
        <authorList>
            <person name="Kaur S."/>
            <person name="Stinson S.A."/>
            <person name="diCenzo G.C."/>
        </authorList>
    </citation>
    <scope>NUCLEOTIDE SEQUENCE</scope>
    <source>
        <strain evidence="5">QUZm001</strain>
    </source>
</reference>
<evidence type="ECO:0000256" key="1">
    <source>
        <dbReference type="ARBA" id="ARBA00005607"/>
    </source>
</evidence>
<dbReference type="InterPro" id="IPR008978">
    <property type="entry name" value="HSP20-like_chaperone"/>
</dbReference>
<comment type="similarity">
    <text evidence="1">Belongs to the SHQ1 family.</text>
</comment>
<protein>
    <recommendedName>
        <fullName evidence="2">Protein SHQ1 homolog</fullName>
    </recommendedName>
</protein>
<dbReference type="Pfam" id="PF21413">
    <property type="entry name" value="SHQ1-like_CS"/>
    <property type="match status" value="1"/>
</dbReference>
<feature type="compositionally biased region" description="Acidic residues" evidence="3">
    <location>
        <begin position="409"/>
        <end position="425"/>
    </location>
</feature>
<proteinExistence type="inferred from homology"/>
<dbReference type="InterPro" id="IPR048696">
    <property type="entry name" value="SHQ1-like_CS"/>
</dbReference>
<evidence type="ECO:0000313" key="6">
    <source>
        <dbReference type="Proteomes" id="UP001168821"/>
    </source>
</evidence>
<organism evidence="5 6">
    <name type="scientific">Zophobas morio</name>
    <dbReference type="NCBI Taxonomy" id="2755281"/>
    <lineage>
        <taxon>Eukaryota</taxon>
        <taxon>Metazoa</taxon>
        <taxon>Ecdysozoa</taxon>
        <taxon>Arthropoda</taxon>
        <taxon>Hexapoda</taxon>
        <taxon>Insecta</taxon>
        <taxon>Pterygota</taxon>
        <taxon>Neoptera</taxon>
        <taxon>Endopterygota</taxon>
        <taxon>Coleoptera</taxon>
        <taxon>Polyphaga</taxon>
        <taxon>Cucujiformia</taxon>
        <taxon>Tenebrionidae</taxon>
        <taxon>Zophobas</taxon>
    </lineage>
</organism>
<dbReference type="GO" id="GO:0051082">
    <property type="term" value="F:unfolded protein binding"/>
    <property type="evidence" value="ECO:0007669"/>
    <property type="project" value="TreeGrafter"/>
</dbReference>
<dbReference type="InterPro" id="IPR007052">
    <property type="entry name" value="CS_dom"/>
</dbReference>
<dbReference type="SUPFAM" id="SSF49764">
    <property type="entry name" value="HSP20-like chaperones"/>
    <property type="match status" value="1"/>
</dbReference>
<dbReference type="PROSITE" id="PS51203">
    <property type="entry name" value="CS"/>
    <property type="match status" value="1"/>
</dbReference>
<evidence type="ECO:0000313" key="5">
    <source>
        <dbReference type="EMBL" id="KAJ3665793.1"/>
    </source>
</evidence>
<evidence type="ECO:0000259" key="4">
    <source>
        <dbReference type="PROSITE" id="PS51203"/>
    </source>
</evidence>
<dbReference type="GO" id="GO:0005737">
    <property type="term" value="C:cytoplasm"/>
    <property type="evidence" value="ECO:0007669"/>
    <property type="project" value="TreeGrafter"/>
</dbReference>
<dbReference type="InterPro" id="IPR039742">
    <property type="entry name" value="Shq1"/>
</dbReference>
<name>A0AA38J212_9CUCU</name>
<dbReference type="PANTHER" id="PTHR12967:SF0">
    <property type="entry name" value="PROTEIN SHQ1 HOMOLOG"/>
    <property type="match status" value="1"/>
</dbReference>
<evidence type="ECO:0000256" key="3">
    <source>
        <dbReference type="SAM" id="MobiDB-lite"/>
    </source>
</evidence>
<comment type="caution">
    <text evidence="5">The sequence shown here is derived from an EMBL/GenBank/DDBJ whole genome shotgun (WGS) entry which is preliminary data.</text>
</comment>
<dbReference type="InterPro" id="IPR007009">
    <property type="entry name" value="Shq1_C"/>
</dbReference>
<gene>
    <name evidence="5" type="ORF">Zmor_001267</name>
</gene>
<dbReference type="GO" id="GO:0000493">
    <property type="term" value="P:box H/ACA snoRNP assembly"/>
    <property type="evidence" value="ECO:0007669"/>
    <property type="project" value="InterPro"/>
</dbReference>
<dbReference type="EMBL" id="JALNTZ010000001">
    <property type="protein sequence ID" value="KAJ3665793.1"/>
    <property type="molecule type" value="Genomic_DNA"/>
</dbReference>
<dbReference type="AlphaFoldDB" id="A0AA38J212"/>